<comment type="similarity">
    <text evidence="1">Belongs to the glycosyltransferase 15 family.</text>
</comment>
<dbReference type="SUPFAM" id="SSF50044">
    <property type="entry name" value="SH3-domain"/>
    <property type="match status" value="3"/>
</dbReference>
<dbReference type="InterPro" id="IPR036028">
    <property type="entry name" value="SH3-like_dom_sf"/>
</dbReference>
<feature type="region of interest" description="Disordered" evidence="6">
    <location>
        <begin position="612"/>
        <end position="869"/>
    </location>
</feature>
<feature type="compositionally biased region" description="Polar residues" evidence="6">
    <location>
        <begin position="801"/>
        <end position="812"/>
    </location>
</feature>
<feature type="compositionally biased region" description="Low complexity" evidence="6">
    <location>
        <begin position="649"/>
        <end position="670"/>
    </location>
</feature>
<organism evidence="8 9">
    <name type="scientific">Parasitella parasitica</name>
    <dbReference type="NCBI Taxonomy" id="35722"/>
    <lineage>
        <taxon>Eukaryota</taxon>
        <taxon>Fungi</taxon>
        <taxon>Fungi incertae sedis</taxon>
        <taxon>Mucoromycota</taxon>
        <taxon>Mucoromycotina</taxon>
        <taxon>Mucoromycetes</taxon>
        <taxon>Mucorales</taxon>
        <taxon>Mucorineae</taxon>
        <taxon>Mucoraceae</taxon>
        <taxon>Parasitella</taxon>
    </lineage>
</organism>
<evidence type="ECO:0000256" key="3">
    <source>
        <dbReference type="ARBA" id="ARBA00022679"/>
    </source>
</evidence>
<proteinExistence type="inferred from homology"/>
<evidence type="ECO:0000259" key="7">
    <source>
        <dbReference type="PROSITE" id="PS50002"/>
    </source>
</evidence>
<keyword evidence="9" id="KW-1185">Reference proteome</keyword>
<feature type="domain" description="SH3" evidence="7">
    <location>
        <begin position="396"/>
        <end position="456"/>
    </location>
</feature>
<evidence type="ECO:0000256" key="2">
    <source>
        <dbReference type="ARBA" id="ARBA00022443"/>
    </source>
</evidence>
<feature type="domain" description="SH3" evidence="7">
    <location>
        <begin position="333"/>
        <end position="395"/>
    </location>
</feature>
<dbReference type="GO" id="GO:0005794">
    <property type="term" value="C:Golgi apparatus"/>
    <property type="evidence" value="ECO:0007669"/>
    <property type="project" value="TreeGrafter"/>
</dbReference>
<evidence type="ECO:0000313" key="8">
    <source>
        <dbReference type="EMBL" id="CEP08350.1"/>
    </source>
</evidence>
<protein>
    <recommendedName>
        <fullName evidence="7">SH3 domain-containing protein</fullName>
    </recommendedName>
</protein>
<dbReference type="Pfam" id="PF00018">
    <property type="entry name" value="SH3_1"/>
    <property type="match status" value="1"/>
</dbReference>
<dbReference type="AlphaFoldDB" id="A0A0B7MYJ3"/>
<dbReference type="PROSITE" id="PS50002">
    <property type="entry name" value="SH3"/>
    <property type="match status" value="3"/>
</dbReference>
<dbReference type="PANTHER" id="PTHR31121:SF6">
    <property type="entry name" value="ALPHA-1,2 MANNOSYLTRANSFERASE KTR1"/>
    <property type="match status" value="1"/>
</dbReference>
<dbReference type="Pfam" id="PF14604">
    <property type="entry name" value="SH3_9"/>
    <property type="match status" value="2"/>
</dbReference>
<dbReference type="CDD" id="cd00174">
    <property type="entry name" value="SH3"/>
    <property type="match status" value="2"/>
</dbReference>
<feature type="compositionally biased region" description="Polar residues" evidence="6">
    <location>
        <begin position="496"/>
        <end position="514"/>
    </location>
</feature>
<keyword evidence="2 4" id="KW-0728">SH3 domain</keyword>
<dbReference type="PRINTS" id="PR00452">
    <property type="entry name" value="SH3DOMAIN"/>
</dbReference>
<evidence type="ECO:0000256" key="6">
    <source>
        <dbReference type="SAM" id="MobiDB-lite"/>
    </source>
</evidence>
<keyword evidence="5" id="KW-0175">Coiled coil</keyword>
<dbReference type="InterPro" id="IPR002685">
    <property type="entry name" value="Glyco_trans_15"/>
</dbReference>
<feature type="compositionally biased region" description="Pro residues" evidence="6">
    <location>
        <begin position="516"/>
        <end position="525"/>
    </location>
</feature>
<dbReference type="GO" id="GO:0016020">
    <property type="term" value="C:membrane"/>
    <property type="evidence" value="ECO:0007669"/>
    <property type="project" value="InterPro"/>
</dbReference>
<dbReference type="EMBL" id="LN719426">
    <property type="protein sequence ID" value="CEP08350.1"/>
    <property type="molecule type" value="Genomic_DNA"/>
</dbReference>
<gene>
    <name evidence="8" type="primary">PARPA_01661.1 scaffold 1359</name>
</gene>
<dbReference type="GO" id="GO:0000032">
    <property type="term" value="P:cell wall mannoprotein biosynthetic process"/>
    <property type="evidence" value="ECO:0007669"/>
    <property type="project" value="TreeGrafter"/>
</dbReference>
<dbReference type="PANTHER" id="PTHR31121">
    <property type="entry name" value="ALPHA-1,2 MANNOSYLTRANSFERASE KTR1"/>
    <property type="match status" value="1"/>
</dbReference>
<evidence type="ECO:0000256" key="5">
    <source>
        <dbReference type="SAM" id="Coils"/>
    </source>
</evidence>
<accession>A0A0B7MYJ3</accession>
<feature type="coiled-coil region" evidence="5">
    <location>
        <begin position="890"/>
        <end position="917"/>
    </location>
</feature>
<feature type="region of interest" description="Disordered" evidence="6">
    <location>
        <begin position="496"/>
        <end position="530"/>
    </location>
</feature>
<dbReference type="SUPFAM" id="SSF53448">
    <property type="entry name" value="Nucleotide-diphospho-sugar transferases"/>
    <property type="match status" value="1"/>
</dbReference>
<keyword evidence="3" id="KW-0808">Transferase</keyword>
<feature type="compositionally biased region" description="Polar residues" evidence="6">
    <location>
        <begin position="695"/>
        <end position="714"/>
    </location>
</feature>
<evidence type="ECO:0000313" key="9">
    <source>
        <dbReference type="Proteomes" id="UP000054107"/>
    </source>
</evidence>
<dbReference type="OrthoDB" id="439943at2759"/>
<evidence type="ECO:0000256" key="1">
    <source>
        <dbReference type="ARBA" id="ARBA00007677"/>
    </source>
</evidence>
<dbReference type="Gene3D" id="3.90.550.10">
    <property type="entry name" value="Spore Coat Polysaccharide Biosynthesis Protein SpsA, Chain A"/>
    <property type="match status" value="1"/>
</dbReference>
<dbReference type="InterPro" id="IPR001452">
    <property type="entry name" value="SH3_domain"/>
</dbReference>
<feature type="compositionally biased region" description="Pro residues" evidence="6">
    <location>
        <begin position="819"/>
        <end position="836"/>
    </location>
</feature>
<reference evidence="8 9" key="1">
    <citation type="submission" date="2014-09" db="EMBL/GenBank/DDBJ databases">
        <authorList>
            <person name="Ellenberger Sabrina"/>
        </authorList>
    </citation>
    <scope>NUCLEOTIDE SEQUENCE [LARGE SCALE GENOMIC DNA]</scope>
    <source>
        <strain evidence="8 9">CBS 412.66</strain>
    </source>
</reference>
<evidence type="ECO:0000256" key="4">
    <source>
        <dbReference type="PROSITE-ProRule" id="PRU00192"/>
    </source>
</evidence>
<dbReference type="GO" id="GO:0006487">
    <property type="term" value="P:protein N-linked glycosylation"/>
    <property type="evidence" value="ECO:0007669"/>
    <property type="project" value="TreeGrafter"/>
</dbReference>
<feature type="compositionally biased region" description="Pro residues" evidence="6">
    <location>
        <begin position="671"/>
        <end position="692"/>
    </location>
</feature>
<dbReference type="Gene3D" id="2.30.30.40">
    <property type="entry name" value="SH3 Domains"/>
    <property type="match status" value="3"/>
</dbReference>
<dbReference type="SMART" id="SM00326">
    <property type="entry name" value="SH3"/>
    <property type="match status" value="3"/>
</dbReference>
<dbReference type="InterPro" id="IPR029044">
    <property type="entry name" value="Nucleotide-diphossugar_trans"/>
</dbReference>
<dbReference type="FunFam" id="3.90.550.10:FF:000051">
    <property type="entry name" value="Alpha-1,2-mannosyltransferase (Ktr4)"/>
    <property type="match status" value="1"/>
</dbReference>
<dbReference type="Proteomes" id="UP000054107">
    <property type="component" value="Unassembled WGS sequence"/>
</dbReference>
<name>A0A0B7MYJ3_9FUNG</name>
<sequence length="919" mass="103121">MLVLLSIQTYFTISKNNRLQASEKNVEPRVSVLQNNSPVKACFVVLVRNSELDGIASTMLQLEKTFNSKFNYPYVFLNDDDFTEEFKQSTAALTKAQTKYGKVDHQMWGYPSHINQTYAAECRNKMAAKGIPYADSESYRHMCRFQSGFFFRHPMLDEFDYYWRIEPFVDYTCDIDYDVFKFMRNNNKKYGFTIAFREFLETVPTLWQTVMDFQRDYPDVASRWPSKKDSLEKFVTNDGKSYNGCHFWTNFEIASLELWRSNDYLKLFSYLDQQGGFFYERWGDAPVHSIAASLMLNQRDFHFFNDIGYRHTAYTHCPTEPEFRDKCSCDPGVNMELYKVLFAYETDKEDELALQQGETIRITSKDSPDWWLAQRIDDSQKAGLVPSNFIEKLPSEGMTLAIVVQDYIAQAPEELSLEKNRIVTVLDRNVAEGWWKGDLNGKIGVFPANRVEFVDESDADGGSKPKKDTFKLASYGVKQGGIGSILAGGFNLKRTSTSNNRASSIEQPTSTNSPEAHPPFIPSKPHPSLIKPTENAATANIISEPVKSNGEKAMVLHDYKPENDDEIKLMRGEYVTVIDRMENDGWWKGISESGATGIFPSNFVQILEEDKPPQRPARARPATVKTEAPSVTPLSTESTGMARPPPVPVTTRPTSLLTSRESRSSVSSVSSPPPPPRPTTTPPRPVTSPPPIATRRTNSIMSPPTSNNDSTTIKNGHKRIPSIPLMSPDLPPMSPVLERPTRPVPRPTSTTSNDSTAPVAPARTNRSMSPENSTAIHNLAKPPKINFGSKANPAPVAPVRSPSTSRPCSINDTMDKGEPMPPPAPKRSMPPLPEAPSPAISTERVKPPHPTSALPSTSPSVVSDAPRDDAEEALDAKIRRLIKSETNKIRREFETRLEDERIERLKLQVELEELKASLN</sequence>
<feature type="domain" description="SH3" evidence="7">
    <location>
        <begin position="548"/>
        <end position="609"/>
    </location>
</feature>
<dbReference type="Pfam" id="PF01793">
    <property type="entry name" value="Glyco_transf_15"/>
    <property type="match status" value="1"/>
</dbReference>
<dbReference type="GO" id="GO:0000026">
    <property type="term" value="F:alpha-1,2-mannosyltransferase activity"/>
    <property type="evidence" value="ECO:0007669"/>
    <property type="project" value="TreeGrafter"/>
</dbReference>
<feature type="compositionally biased region" description="Polar residues" evidence="6">
    <location>
        <begin position="764"/>
        <end position="776"/>
    </location>
</feature>